<dbReference type="CDD" id="cd11350">
    <property type="entry name" value="AmyAc_4"/>
    <property type="match status" value="1"/>
</dbReference>
<keyword evidence="4" id="KW-1185">Reference proteome</keyword>
<dbReference type="Pfam" id="PF18962">
    <property type="entry name" value="Por_Secre_tail"/>
    <property type="match status" value="1"/>
</dbReference>
<dbReference type="Proteomes" id="UP000266183">
    <property type="component" value="Chromosome"/>
</dbReference>
<organism evidence="3 4">
    <name type="scientific">Chryseolinea soli</name>
    <dbReference type="NCBI Taxonomy" id="2321403"/>
    <lineage>
        <taxon>Bacteria</taxon>
        <taxon>Pseudomonadati</taxon>
        <taxon>Bacteroidota</taxon>
        <taxon>Cytophagia</taxon>
        <taxon>Cytophagales</taxon>
        <taxon>Fulvivirgaceae</taxon>
        <taxon>Chryseolinea</taxon>
    </lineage>
</organism>
<dbReference type="InterPro" id="IPR017853">
    <property type="entry name" value="GH"/>
</dbReference>
<feature type="domain" description="Glycosyl hydrolase family 13 catalytic" evidence="2">
    <location>
        <begin position="436"/>
        <end position="804"/>
    </location>
</feature>
<dbReference type="Pfam" id="PF00128">
    <property type="entry name" value="Alpha-amylase"/>
    <property type="match status" value="2"/>
</dbReference>
<evidence type="ECO:0000256" key="1">
    <source>
        <dbReference type="ARBA" id="ARBA00008061"/>
    </source>
</evidence>
<sequence length="988" mass="111080">MFSPASFFYHPYRPRWCSSPTRIRRVHTDVRKHICSQAKTLTNHNGMKRILIPLFLIYITQFSHAQIVTTVPAFPVADQPVTITVDVSGTSLDKFAWNNDTNPVYIWTWLKDAGGNSVDAPTNVNPATSPGQDAAKCYRLTTNPDKYTITFTPTTFFNKPASAITQIGLKLKSRDWSENKQTDVDKYITITTGFSVKFTTPTQSTFFVNTGDQIPMTLKASATADLEIKVGGVSKASIVQNTTLNYTHTVTETEGSVTVEGSANNGTDTKTSTFAYYVRTATANAPRPAGIVDGINYNSGDPSQATLSLLAPGKTSVYVLGDFNDWAIDEDYKMKKDGEHFWLTLSGLVAGEEYGFQYLVDESIKIADPFADKVLDPDDQYIPATTYPSLKSYPSQALNTQWYFNRVAVLQTAQTPFAWTASDYHKPAPENLVIYELHIRDFFGDNARTYQSLMDTIGYFKKLGINAIELMPITEFNGNDSWGYNPTFMFAPDKYYGSKNKFKEFIDICHLNGIAVIMDMVLNHQDLPNAYVMMDFDFTAMKPNPTNKWFNVTATHPYSVFFDMNHESKYTQQYVDTINYHWLNEYKVDGFRYDLSKGFTQKNSGSDVAAWSAYDQSRIDILKRMAARVRSHTPDAYLILEHFADNSEETVLAADGLMLWGNENYAYTQTAMGFGTGSDISWGYYKTRSWTDPRLVSYMESHDEERMMYKALNYGNSSGTYSVKTLATALNRMKAAATFFYTLPGPKMLWEFEELGYDQSINRCTDGTISTDCRVTAKPVLWNYQTVPERAALHDHVADLIRLRNTYSVFTKGDATITTGNQLLKQITLLNNPYTATPSDASQMNVQIVGNFDVTPQNVTVTFLHAGTWYDYVKATPLSVTTTSVSMTLQPGEYRLYTDVALKTITGVEEERPKFSYTVYPNPSSGVLQIDAADKSDLDVRAFNTLGQPMSLHKVDRNHWDATSFAPGLYILKIGKGTTQYTTTIIKN</sequence>
<dbReference type="SMART" id="SM00642">
    <property type="entry name" value="Aamy"/>
    <property type="match status" value="1"/>
</dbReference>
<evidence type="ECO:0000259" key="2">
    <source>
        <dbReference type="SMART" id="SM00642"/>
    </source>
</evidence>
<name>A0A385STD1_9BACT</name>
<dbReference type="GO" id="GO:0005975">
    <property type="term" value="P:carbohydrate metabolic process"/>
    <property type="evidence" value="ECO:0007669"/>
    <property type="project" value="InterPro"/>
</dbReference>
<dbReference type="Gene3D" id="2.60.40.10">
    <property type="entry name" value="Immunoglobulins"/>
    <property type="match status" value="1"/>
</dbReference>
<dbReference type="PANTHER" id="PTHR43002">
    <property type="entry name" value="GLYCOGEN DEBRANCHING ENZYME"/>
    <property type="match status" value="1"/>
</dbReference>
<dbReference type="SUPFAM" id="SSF51445">
    <property type="entry name" value="(Trans)glycosidases"/>
    <property type="match status" value="1"/>
</dbReference>
<dbReference type="InterPro" id="IPR006047">
    <property type="entry name" value="GH13_cat_dom"/>
</dbReference>
<dbReference type="NCBIfam" id="TIGR04183">
    <property type="entry name" value="Por_Secre_tail"/>
    <property type="match status" value="1"/>
</dbReference>
<evidence type="ECO:0000313" key="4">
    <source>
        <dbReference type="Proteomes" id="UP000266183"/>
    </source>
</evidence>
<dbReference type="InterPro" id="IPR026444">
    <property type="entry name" value="Secre_tail"/>
</dbReference>
<dbReference type="AlphaFoldDB" id="A0A385STD1"/>
<dbReference type="InterPro" id="IPR014756">
    <property type="entry name" value="Ig_E-set"/>
</dbReference>
<reference evidence="4" key="1">
    <citation type="submission" date="2018-09" db="EMBL/GenBank/DDBJ databases">
        <title>Chryseolinea sp. KIS68-18 isolated from soil.</title>
        <authorList>
            <person name="Weon H.-Y."/>
            <person name="Kwon S.-W."/>
            <person name="Lee S.A."/>
        </authorList>
    </citation>
    <scope>NUCLEOTIDE SEQUENCE [LARGE SCALE GENOMIC DNA]</scope>
    <source>
        <strain evidence="4">KIS68-18</strain>
    </source>
</reference>
<comment type="similarity">
    <text evidence="1">Belongs to the glycosyl hydrolase 13 family.</text>
</comment>
<dbReference type="Gene3D" id="3.20.20.80">
    <property type="entry name" value="Glycosidases"/>
    <property type="match status" value="1"/>
</dbReference>
<proteinExistence type="inferred from homology"/>
<dbReference type="KEGG" id="chk:D4L85_27805"/>
<gene>
    <name evidence="3" type="ORF">D4L85_27805</name>
</gene>
<dbReference type="InterPro" id="IPR013783">
    <property type="entry name" value="Ig-like_fold"/>
</dbReference>
<accession>A0A385STD1</accession>
<evidence type="ECO:0000313" key="3">
    <source>
        <dbReference type="EMBL" id="AYB34154.1"/>
    </source>
</evidence>
<protein>
    <submittedName>
        <fullName evidence="3">T9SS C-terminal target domain-containing protein</fullName>
    </submittedName>
</protein>
<dbReference type="SUPFAM" id="SSF81296">
    <property type="entry name" value="E set domains"/>
    <property type="match status" value="1"/>
</dbReference>
<dbReference type="EMBL" id="CP032382">
    <property type="protein sequence ID" value="AYB34154.1"/>
    <property type="molecule type" value="Genomic_DNA"/>
</dbReference>